<dbReference type="PATRIC" id="fig|1284240.4.peg.1881"/>
<dbReference type="EMBL" id="AOHO01000043">
    <property type="protein sequence ID" value="EME62119.1"/>
    <property type="molecule type" value="Genomic_DNA"/>
</dbReference>
<proteinExistence type="predicted"/>
<dbReference type="InterPro" id="IPR000792">
    <property type="entry name" value="Tscrpt_reg_LuxR_C"/>
</dbReference>
<dbReference type="RefSeq" id="WP_007029771.1">
    <property type="nucleotide sequence ID" value="NZ_AOHO01000043.1"/>
</dbReference>
<dbReference type="Pfam" id="PF00196">
    <property type="entry name" value="GerE"/>
    <property type="match status" value="1"/>
</dbReference>
<dbReference type="SUPFAM" id="SSF52540">
    <property type="entry name" value="P-loop containing nucleoside triphosphate hydrolases"/>
    <property type="match status" value="1"/>
</dbReference>
<dbReference type="GO" id="GO:0006355">
    <property type="term" value="P:regulation of DNA-templated transcription"/>
    <property type="evidence" value="ECO:0007669"/>
    <property type="project" value="InterPro"/>
</dbReference>
<dbReference type="AlphaFoldDB" id="M2ZP40"/>
<evidence type="ECO:0000259" key="1">
    <source>
        <dbReference type="PROSITE" id="PS50043"/>
    </source>
</evidence>
<dbReference type="PROSITE" id="PS50043">
    <property type="entry name" value="HTH_LUXR_2"/>
    <property type="match status" value="1"/>
</dbReference>
<sequence>MGATAVTSAGPDDAQAALDRVLTGPGAIWVVHGPPGSGRGTVLSGLAQRGRRSGAAVLSVPAGPEPETVLLRLTTQLVELITALDRPELVSMLSAVAWLRTRLESGSGAGPQTTAHDLVTVLATLAPRGRIVLQFDDFDLLPPGIATVLTLVAEGTRATGTVTVATVTGRDRREGPVGKLFSIADGTIGLRPLTVAETTALLPGWTTRAGRIASDPALVTAVRAALGPLFGNPGTVGATIAGLRATGRLSVIDEHVCLTGAGTPIVLPDGHAETLRLRRLGPRARRLAAIIAVLSEQAAPTLEKLPWLVSAAALAPSTAGQALDDLVRAGILRTGPDGAVEFVVPALADKLRLEHGARWRTVLHRRIVRERRPADPVEIAPHLAELPPSPPDPATAGLLLEAAASESTDLPAARRYRRAALRLLDPSDDRFPETLRALLADSLAAGGYGTLADDLATVVAPRLADAEPSARLSATVLLCWLGALAHEQRLAELDVVRPLAAEVARALDTARECRRLLDAVNRADRPVAAEAVRALARACGAEDDRLFAVGAGILLGSLPGDGGRPAEEWLASTEMPPHEDVAEAAEVLDTVSVLNVLLRGRYQPPSTGFSVDWHAVRQAYREGEWDTALSLARRLEGDRLWWDPPRRHRFASVFAAEICAQRGRPDRAADWLRRLPFRTSADAYAAWVRCRLHQSEGRHDEAVERGWRDYTDCRERGVRAGMERLLSRLLYGARRQGDTETVTRLLAELENLATRCPTASVQEAALVCGGLVRGDMESVRAGVKLARQSGDVFRIAEACTAFGEVSPVPAPSLLEAHRTLKRLDAVAELASVSALLDQHRIAFSPDRTDRTDRAALDPLERHIVGLIASGHTNRQIAAALQVSEKRIEARLTSLFERTGSHSRVELAAAWLQGRLGTAAVPAES</sequence>
<evidence type="ECO:0000313" key="2">
    <source>
        <dbReference type="EMBL" id="EME62119.1"/>
    </source>
</evidence>
<dbReference type="Proteomes" id="UP000054226">
    <property type="component" value="Unassembled WGS sequence"/>
</dbReference>
<reference evidence="2 3" key="1">
    <citation type="journal article" date="2013" name="Genome Announc.">
        <title>Draft Genome Sequence of Amycolatopsis decaplanina Strain DSM 44594T.</title>
        <authorList>
            <person name="Kaur N."/>
            <person name="Kumar S."/>
            <person name="Bala M."/>
            <person name="Raghava G.P."/>
            <person name="Mayilraj S."/>
        </authorList>
    </citation>
    <scope>NUCLEOTIDE SEQUENCE [LARGE SCALE GENOMIC DNA]</scope>
    <source>
        <strain evidence="2 3">DSM 44594</strain>
    </source>
</reference>
<dbReference type="InterPro" id="IPR036388">
    <property type="entry name" value="WH-like_DNA-bd_sf"/>
</dbReference>
<dbReference type="Gene3D" id="1.10.10.10">
    <property type="entry name" value="Winged helix-like DNA-binding domain superfamily/Winged helix DNA-binding domain"/>
    <property type="match status" value="1"/>
</dbReference>
<protein>
    <submittedName>
        <fullName evidence="2">PlmR5</fullName>
    </submittedName>
</protein>
<dbReference type="CDD" id="cd06170">
    <property type="entry name" value="LuxR_C_like"/>
    <property type="match status" value="1"/>
</dbReference>
<organism evidence="2 3">
    <name type="scientific">Amycolatopsis decaplanina DSM 44594</name>
    <dbReference type="NCBI Taxonomy" id="1284240"/>
    <lineage>
        <taxon>Bacteria</taxon>
        <taxon>Bacillati</taxon>
        <taxon>Actinomycetota</taxon>
        <taxon>Actinomycetes</taxon>
        <taxon>Pseudonocardiales</taxon>
        <taxon>Pseudonocardiaceae</taxon>
        <taxon>Amycolatopsis</taxon>
    </lineage>
</organism>
<dbReference type="GO" id="GO:0003677">
    <property type="term" value="F:DNA binding"/>
    <property type="evidence" value="ECO:0007669"/>
    <property type="project" value="InterPro"/>
</dbReference>
<keyword evidence="3" id="KW-1185">Reference proteome</keyword>
<dbReference type="SMART" id="SM00421">
    <property type="entry name" value="HTH_LUXR"/>
    <property type="match status" value="1"/>
</dbReference>
<gene>
    <name evidence="2" type="ORF">H074_09300</name>
</gene>
<feature type="domain" description="HTH luxR-type" evidence="1">
    <location>
        <begin position="849"/>
        <end position="914"/>
    </location>
</feature>
<dbReference type="InterPro" id="IPR027417">
    <property type="entry name" value="P-loop_NTPase"/>
</dbReference>
<dbReference type="SUPFAM" id="SSF46894">
    <property type="entry name" value="C-terminal effector domain of the bipartite response regulators"/>
    <property type="match status" value="1"/>
</dbReference>
<comment type="caution">
    <text evidence="2">The sequence shown here is derived from an EMBL/GenBank/DDBJ whole genome shotgun (WGS) entry which is preliminary data.</text>
</comment>
<dbReference type="InterPro" id="IPR016032">
    <property type="entry name" value="Sig_transdc_resp-reg_C-effctor"/>
</dbReference>
<name>M2ZP40_9PSEU</name>
<dbReference type="OrthoDB" id="5164849at2"/>
<accession>M2ZP40</accession>
<evidence type="ECO:0000313" key="3">
    <source>
        <dbReference type="Proteomes" id="UP000054226"/>
    </source>
</evidence>